<feature type="compositionally biased region" description="Basic and acidic residues" evidence="15">
    <location>
        <begin position="261"/>
        <end position="289"/>
    </location>
</feature>
<accession>G0MLK9</accession>
<comment type="cofactor">
    <cofactor evidence="12">
        <name>Zn(2+)</name>
        <dbReference type="ChEBI" id="CHEBI:29105"/>
    </cofactor>
    <text evidence="12">Binds 2 Zn(2+) ions per subunit.</text>
</comment>
<keyword evidence="19" id="KW-1185">Reference proteome</keyword>
<gene>
    <name evidence="18" type="primary">Cbn-zmp-1</name>
    <name evidence="18" type="ORF">CAEBREN_12389</name>
</gene>
<dbReference type="InterPro" id="IPR000585">
    <property type="entry name" value="Hemopexin-like_dom"/>
</dbReference>
<evidence type="ECO:0000259" key="17">
    <source>
        <dbReference type="SMART" id="SM00235"/>
    </source>
</evidence>
<evidence type="ECO:0000256" key="15">
    <source>
        <dbReference type="SAM" id="MobiDB-lite"/>
    </source>
</evidence>
<dbReference type="GO" id="GO:0031012">
    <property type="term" value="C:extracellular matrix"/>
    <property type="evidence" value="ECO:0007669"/>
    <property type="project" value="InterPro"/>
</dbReference>
<feature type="repeat" description="Hemopexin" evidence="14">
    <location>
        <begin position="384"/>
        <end position="436"/>
    </location>
</feature>
<keyword evidence="6" id="KW-0378">Hydrolase</keyword>
<organism evidence="19">
    <name type="scientific">Caenorhabditis brenneri</name>
    <name type="common">Nematode worm</name>
    <dbReference type="NCBI Taxonomy" id="135651"/>
    <lineage>
        <taxon>Eukaryota</taxon>
        <taxon>Metazoa</taxon>
        <taxon>Ecdysozoa</taxon>
        <taxon>Nematoda</taxon>
        <taxon>Chromadorea</taxon>
        <taxon>Rhabditida</taxon>
        <taxon>Rhabditina</taxon>
        <taxon>Rhabditomorpha</taxon>
        <taxon>Rhabditoidea</taxon>
        <taxon>Rhabditidae</taxon>
        <taxon>Peloderinae</taxon>
        <taxon>Caenorhabditis</taxon>
    </lineage>
</organism>
<dbReference type="CDD" id="cd00094">
    <property type="entry name" value="HX"/>
    <property type="match status" value="1"/>
</dbReference>
<dbReference type="FunFam" id="3.40.390.10:FF:000081">
    <property type="entry name" value="Serpentine receptor class gamma"/>
    <property type="match status" value="1"/>
</dbReference>
<dbReference type="SUPFAM" id="SSF50923">
    <property type="entry name" value="Hemopexin-like domain"/>
    <property type="match status" value="1"/>
</dbReference>
<dbReference type="PANTHER" id="PTHR10201:SF291">
    <property type="entry name" value="MATRIX METALLOPROTEINASE 1, ISOFORM C-RELATED"/>
    <property type="match status" value="1"/>
</dbReference>
<dbReference type="AlphaFoldDB" id="G0MLK9"/>
<evidence type="ECO:0000256" key="3">
    <source>
        <dbReference type="ARBA" id="ARBA00022723"/>
    </source>
</evidence>
<comment type="cofactor">
    <cofactor evidence="12">
        <name>Ca(2+)</name>
        <dbReference type="ChEBI" id="CHEBI:29108"/>
    </cofactor>
    <text evidence="12">Can bind about 5 Ca(2+) ions per subunit.</text>
</comment>
<feature type="binding site" evidence="11">
    <location>
        <position position="222"/>
    </location>
    <ligand>
        <name>Zn(2+)</name>
        <dbReference type="ChEBI" id="CHEBI:29105"/>
        <label>2</label>
        <note>catalytic</note>
    </ligand>
</feature>
<evidence type="ECO:0000256" key="16">
    <source>
        <dbReference type="SAM" id="SignalP"/>
    </source>
</evidence>
<dbReference type="SUPFAM" id="SSF55486">
    <property type="entry name" value="Metalloproteases ('zincins'), catalytic domain"/>
    <property type="match status" value="1"/>
</dbReference>
<feature type="active site" evidence="10">
    <location>
        <position position="213"/>
    </location>
</feature>
<dbReference type="FunCoup" id="G0MLK9">
    <property type="interactions" value="93"/>
</dbReference>
<dbReference type="InterPro" id="IPR021158">
    <property type="entry name" value="Pept_M10A_Zn_BS"/>
</dbReference>
<evidence type="ECO:0000256" key="9">
    <source>
        <dbReference type="ARBA" id="ARBA00023145"/>
    </source>
</evidence>
<feature type="short sequence motif" description="Cysteine switch" evidence="13">
    <location>
        <begin position="73"/>
        <end position="80"/>
    </location>
</feature>
<dbReference type="PROSITE" id="PS00546">
    <property type="entry name" value="CYSTEINE_SWITCH"/>
    <property type="match status" value="1"/>
</dbReference>
<dbReference type="Gene3D" id="2.110.10.10">
    <property type="entry name" value="Hemopexin-like domain"/>
    <property type="match status" value="1"/>
</dbReference>
<evidence type="ECO:0000256" key="2">
    <source>
        <dbReference type="ARBA" id="ARBA00022670"/>
    </source>
</evidence>
<keyword evidence="8" id="KW-0482">Metalloprotease</keyword>
<dbReference type="MEROPS" id="M10.067"/>
<keyword evidence="2" id="KW-0645">Protease</keyword>
<feature type="binding site" evidence="12">
    <location>
        <position position="161"/>
    </location>
    <ligand>
        <name>Zn(2+)</name>
        <dbReference type="ChEBI" id="CHEBI:29105"/>
        <label>1</label>
    </ligand>
</feature>
<dbReference type="InParanoid" id="G0MLK9"/>
<evidence type="ECO:0000256" key="7">
    <source>
        <dbReference type="ARBA" id="ARBA00022833"/>
    </source>
</evidence>
<dbReference type="Pfam" id="PF00413">
    <property type="entry name" value="Peptidase_M10"/>
    <property type="match status" value="1"/>
</dbReference>
<evidence type="ECO:0000256" key="6">
    <source>
        <dbReference type="ARBA" id="ARBA00022801"/>
    </source>
</evidence>
<evidence type="ECO:0000256" key="1">
    <source>
        <dbReference type="ARBA" id="ARBA00010370"/>
    </source>
</evidence>
<dbReference type="GO" id="GO:0034769">
    <property type="term" value="P:basement membrane disassembly"/>
    <property type="evidence" value="ECO:0007669"/>
    <property type="project" value="EnsemblMetazoa"/>
</dbReference>
<feature type="signal peptide" evidence="16">
    <location>
        <begin position="1"/>
        <end position="16"/>
    </location>
</feature>
<feature type="domain" description="Peptidase metallopeptidase" evidence="17">
    <location>
        <begin position="96"/>
        <end position="255"/>
    </location>
</feature>
<keyword evidence="3 11" id="KW-0479">Metal-binding</keyword>
<dbReference type="OrthoDB" id="406838at2759"/>
<evidence type="ECO:0000256" key="8">
    <source>
        <dbReference type="ARBA" id="ARBA00023049"/>
    </source>
</evidence>
<dbReference type="InterPro" id="IPR036365">
    <property type="entry name" value="PGBD-like_sf"/>
</dbReference>
<evidence type="ECO:0000256" key="12">
    <source>
        <dbReference type="PIRSR" id="PIRSR621190-2"/>
    </source>
</evidence>
<evidence type="ECO:0000256" key="4">
    <source>
        <dbReference type="ARBA" id="ARBA00022729"/>
    </source>
</evidence>
<keyword evidence="9" id="KW-0865">Zymogen</keyword>
<feature type="chain" id="PRO_5003404143" evidence="16">
    <location>
        <begin position="17"/>
        <end position="514"/>
    </location>
</feature>
<dbReference type="InterPro" id="IPR018487">
    <property type="entry name" value="Hemopexin-like_repeat"/>
</dbReference>
<feature type="compositionally biased region" description="Basic and acidic residues" evidence="15">
    <location>
        <begin position="70"/>
        <end position="86"/>
    </location>
</feature>
<dbReference type="InterPro" id="IPR001818">
    <property type="entry name" value="Pept_M10_metallopeptidase"/>
</dbReference>
<dbReference type="PANTHER" id="PTHR10201">
    <property type="entry name" value="MATRIX METALLOPROTEINASE"/>
    <property type="match status" value="1"/>
</dbReference>
<dbReference type="InterPro" id="IPR036375">
    <property type="entry name" value="Hemopexin-like_dom_sf"/>
</dbReference>
<evidence type="ECO:0000313" key="19">
    <source>
        <dbReference type="Proteomes" id="UP000008068"/>
    </source>
</evidence>
<dbReference type="InterPro" id="IPR024079">
    <property type="entry name" value="MetalloPept_cat_dom_sf"/>
</dbReference>
<keyword evidence="12" id="KW-0106">Calcium</keyword>
<proteinExistence type="inferred from homology"/>
<keyword evidence="7 11" id="KW-0862">Zinc</keyword>
<keyword evidence="5" id="KW-0677">Repeat</keyword>
<dbReference type="InterPro" id="IPR021190">
    <property type="entry name" value="Pept_M10A"/>
</dbReference>
<dbReference type="eggNOG" id="KOG1565">
    <property type="taxonomic scope" value="Eukaryota"/>
</dbReference>
<dbReference type="SMART" id="SM00235">
    <property type="entry name" value="ZnMc"/>
    <property type="match status" value="1"/>
</dbReference>
<evidence type="ECO:0000256" key="11">
    <source>
        <dbReference type="PIRSR" id="PIRSR001191-2"/>
    </source>
</evidence>
<comment type="similarity">
    <text evidence="1">Belongs to the peptidase M10A family.</text>
</comment>
<dbReference type="PIRSF" id="PIRSF001191">
    <property type="entry name" value="Peptidase_M10A_matrix"/>
    <property type="match status" value="1"/>
</dbReference>
<feature type="binding site" evidence="12">
    <location>
        <position position="169"/>
    </location>
    <ligand>
        <name>Ca(2+)</name>
        <dbReference type="ChEBI" id="CHEBI:29108"/>
        <label>3</label>
    </ligand>
</feature>
<feature type="binding site" evidence="11">
    <location>
        <position position="212"/>
    </location>
    <ligand>
        <name>Zn(2+)</name>
        <dbReference type="ChEBI" id="CHEBI:29105"/>
        <label>2</label>
        <note>catalytic</note>
    </ligand>
</feature>
<protein>
    <submittedName>
        <fullName evidence="18">CBN-ZMP-1 protein</fullName>
    </submittedName>
</protein>
<feature type="binding site" evidence="12">
    <location>
        <position position="347"/>
    </location>
    <ligand>
        <name>Ca(2+)</name>
        <dbReference type="ChEBI" id="CHEBI:29108"/>
        <label>5</label>
    </ligand>
</feature>
<feature type="repeat" description="Hemopexin" evidence="14">
    <location>
        <begin position="437"/>
        <end position="485"/>
    </location>
</feature>
<sequence length="514" mass="60044">MFHGFILVLLVAGAWARDVDYTDFLQKYGYLPRGSNQLSSTSLSEALKQMQKMAGLEETGELDERTKRMMEKPRCGHPDVPEENRQASRGKRYAPPQFKWQDKVITYGCKSVGTSTRISLDDLRRTMHQAASQWSDLADVEIVETSMKNPMIQVSAGRSTHYPCTVQFDTQTLAHAFFPPNGQIHINDNVRFEMTNFTERFGGNSLYSVVAHEMGHALGFSHSPDRESIMFAYDTPRRWKFTSMDKYHMQLYYGAKKGVPTRKDEERKERKPEQEKERAREREQEKDDIRPDECRVENPIVVQYRGEYLIFKSQWVWRVSSDWKRLIIKPVPIDQLFPGLPNPIDAAVQVGHQLWVFVGEKVYVIYGNRMVHAPLTLKELGINEKYIDLAYEWHYFHPPAIYIWKGSRYWKLDEKMDYRKVDERYPKAIDLNWARVPKGVHSAFTYQKEIHFTRGNEVFRMNSSRSVLDVADGFPQEFQSFFGFCPHNEKLPLRSSSSSSHILLSIFLILTFYL</sequence>
<dbReference type="GO" id="GO:0009986">
    <property type="term" value="C:cell surface"/>
    <property type="evidence" value="ECO:0007669"/>
    <property type="project" value="EnsemblMetazoa"/>
</dbReference>
<dbReference type="SMART" id="SM00120">
    <property type="entry name" value="HX"/>
    <property type="match status" value="4"/>
</dbReference>
<evidence type="ECO:0000256" key="14">
    <source>
        <dbReference type="PROSITE-ProRule" id="PRU01011"/>
    </source>
</evidence>
<dbReference type="PRINTS" id="PR00138">
    <property type="entry name" value="MATRIXIN"/>
</dbReference>
<keyword evidence="4 16" id="KW-0732">Signal</keyword>
<feature type="region of interest" description="Disordered" evidence="15">
    <location>
        <begin position="70"/>
        <end position="93"/>
    </location>
</feature>
<evidence type="ECO:0000256" key="10">
    <source>
        <dbReference type="PIRSR" id="PIRSR001191-1"/>
    </source>
</evidence>
<dbReference type="EMBL" id="GL379800">
    <property type="protein sequence ID" value="EGT35648.1"/>
    <property type="molecule type" value="Genomic_DNA"/>
</dbReference>
<feature type="binding site" evidence="12">
    <location>
        <position position="345"/>
    </location>
    <ligand>
        <name>Ca(2+)</name>
        <dbReference type="ChEBI" id="CHEBI:29108"/>
        <label>4</label>
    </ligand>
</feature>
<dbReference type="CDD" id="cd04278">
    <property type="entry name" value="ZnMc_MMP"/>
    <property type="match status" value="1"/>
</dbReference>
<name>G0MLK9_CAEBE</name>
<dbReference type="InterPro" id="IPR006026">
    <property type="entry name" value="Peptidase_Metallo"/>
</dbReference>
<feature type="binding site" evidence="12">
    <location>
        <position position="175"/>
    </location>
    <ligand>
        <name>Zn(2+)</name>
        <dbReference type="ChEBI" id="CHEBI:29105"/>
        <label>1</label>
    </ligand>
</feature>
<evidence type="ECO:0000313" key="18">
    <source>
        <dbReference type="EMBL" id="EGT35648.1"/>
    </source>
</evidence>
<dbReference type="PROSITE" id="PS51642">
    <property type="entry name" value="HEMOPEXIN_2"/>
    <property type="match status" value="2"/>
</dbReference>
<dbReference type="GO" id="GO:0006508">
    <property type="term" value="P:proteolysis"/>
    <property type="evidence" value="ECO:0007669"/>
    <property type="project" value="UniProtKB-KW"/>
</dbReference>
<dbReference type="Gene3D" id="3.40.390.10">
    <property type="entry name" value="Collagenase (Catalytic Domain)"/>
    <property type="match status" value="1"/>
</dbReference>
<feature type="binding site" evidence="11">
    <location>
        <position position="216"/>
    </location>
    <ligand>
        <name>Zn(2+)</name>
        <dbReference type="ChEBI" id="CHEBI:29105"/>
        <label>2</label>
        <note>catalytic</note>
    </ligand>
</feature>
<dbReference type="GO" id="GO:0004222">
    <property type="term" value="F:metalloendopeptidase activity"/>
    <property type="evidence" value="ECO:0007669"/>
    <property type="project" value="InterPro"/>
</dbReference>
<dbReference type="Pfam" id="PF01471">
    <property type="entry name" value="PG_binding_1"/>
    <property type="match status" value="1"/>
</dbReference>
<feature type="region of interest" description="Disordered" evidence="15">
    <location>
        <begin position="258"/>
        <end position="289"/>
    </location>
</feature>
<dbReference type="GO" id="GO:0008270">
    <property type="term" value="F:zinc ion binding"/>
    <property type="evidence" value="ECO:0007669"/>
    <property type="project" value="InterPro"/>
</dbReference>
<reference evidence="19" key="1">
    <citation type="submission" date="2011-07" db="EMBL/GenBank/DDBJ databases">
        <authorList>
            <consortium name="Caenorhabditis brenneri Sequencing and Analysis Consortium"/>
            <person name="Wilson R.K."/>
        </authorList>
    </citation>
    <scope>NUCLEOTIDE SEQUENCE [LARGE SCALE GENOMIC DNA]</scope>
    <source>
        <strain evidence="19">PB2801</strain>
    </source>
</reference>
<feature type="binding site" evidence="12">
    <location>
        <position position="230"/>
    </location>
    <ligand>
        <name>Zn(2+)</name>
        <dbReference type="ChEBI" id="CHEBI:29105"/>
        <label>2</label>
        <note>catalytic</note>
    </ligand>
</feature>
<dbReference type="HOGENOM" id="CLU_015489_6_0_1"/>
<dbReference type="GO" id="GO:0005615">
    <property type="term" value="C:extracellular space"/>
    <property type="evidence" value="ECO:0007669"/>
    <property type="project" value="TreeGrafter"/>
</dbReference>
<evidence type="ECO:0000256" key="5">
    <source>
        <dbReference type="ARBA" id="ARBA00022737"/>
    </source>
</evidence>
<dbReference type="Proteomes" id="UP000008068">
    <property type="component" value="Unassembled WGS sequence"/>
</dbReference>
<dbReference type="GO" id="GO:0030574">
    <property type="term" value="P:collagen catabolic process"/>
    <property type="evidence" value="ECO:0007669"/>
    <property type="project" value="TreeGrafter"/>
</dbReference>
<dbReference type="STRING" id="135651.G0MLK9"/>
<dbReference type="InterPro" id="IPR033739">
    <property type="entry name" value="M10A_MMP"/>
</dbReference>
<dbReference type="InterPro" id="IPR002477">
    <property type="entry name" value="Peptidoglycan-bd-like"/>
</dbReference>
<evidence type="ECO:0000256" key="13">
    <source>
        <dbReference type="PIRSR" id="PIRSR621190-5"/>
    </source>
</evidence>
<dbReference type="SUPFAM" id="SSF47090">
    <property type="entry name" value="PGBD-like"/>
    <property type="match status" value="1"/>
</dbReference>
<feature type="binding site" description="in inhibited form" evidence="12">
    <location>
        <position position="75"/>
    </location>
    <ligand>
        <name>Zn(2+)</name>
        <dbReference type="ChEBI" id="CHEBI:29105"/>
        <label>2</label>
        <note>catalytic</note>
    </ligand>
</feature>